<evidence type="ECO:0000256" key="1">
    <source>
        <dbReference type="SAM" id="MobiDB-lite"/>
    </source>
</evidence>
<protein>
    <submittedName>
        <fullName evidence="2">Uncharacterized protein</fullName>
    </submittedName>
</protein>
<sequence length="205" mass="21667">MDTRPDQLPDPRMRLAGGGQMTGRDGGHDLTTRTLQAAGAGLGGHLVDVQDGMARFAGDLVDCVESGDQRYAMMCQLIQRGCQARGITPPTLPSPGPFTADGLQELDLGEVGAIVLTTGYRPAYATWIGPAEAFDEMGLPLQTDGASSVVAGLFFSGSLFMRTQSSSLLRGAADDAPLVANGVLRHLGRHPGEVRIPTRIHREDL</sequence>
<evidence type="ECO:0000313" key="2">
    <source>
        <dbReference type="EMBL" id="QGF22649.1"/>
    </source>
</evidence>
<name>A0A5Q2F755_9ACTN</name>
<dbReference type="EMBL" id="CP045725">
    <property type="protein sequence ID" value="QGF22649.1"/>
    <property type="molecule type" value="Genomic_DNA"/>
</dbReference>
<accession>A0A5Q2F755</accession>
<dbReference type="Gene3D" id="3.50.50.60">
    <property type="entry name" value="FAD/NAD(P)-binding domain"/>
    <property type="match status" value="1"/>
</dbReference>
<dbReference type="InterPro" id="IPR036188">
    <property type="entry name" value="FAD/NAD-bd_sf"/>
</dbReference>
<dbReference type="AlphaFoldDB" id="A0A5Q2F755"/>
<evidence type="ECO:0000313" key="3">
    <source>
        <dbReference type="Proteomes" id="UP000386847"/>
    </source>
</evidence>
<dbReference type="Proteomes" id="UP000386847">
    <property type="component" value="Chromosome"/>
</dbReference>
<dbReference type="KEGG" id="rain:Rai3103_01970"/>
<organism evidence="2 3">
    <name type="scientific">Raineyella fluvialis</name>
    <dbReference type="NCBI Taxonomy" id="2662261"/>
    <lineage>
        <taxon>Bacteria</taxon>
        <taxon>Bacillati</taxon>
        <taxon>Actinomycetota</taxon>
        <taxon>Actinomycetes</taxon>
        <taxon>Propionibacteriales</taxon>
        <taxon>Propionibacteriaceae</taxon>
        <taxon>Raineyella</taxon>
    </lineage>
</organism>
<proteinExistence type="predicted"/>
<feature type="compositionally biased region" description="Basic and acidic residues" evidence="1">
    <location>
        <begin position="1"/>
        <end position="13"/>
    </location>
</feature>
<feature type="region of interest" description="Disordered" evidence="1">
    <location>
        <begin position="1"/>
        <end position="27"/>
    </location>
</feature>
<dbReference type="RefSeq" id="WP_153571178.1">
    <property type="nucleotide sequence ID" value="NZ_CP045725.1"/>
</dbReference>
<keyword evidence="3" id="KW-1185">Reference proteome</keyword>
<reference evidence="2 3" key="1">
    <citation type="submission" date="2019-10" db="EMBL/GenBank/DDBJ databases">
        <title>Genomic analysis of Raineyella sp. CBA3103.</title>
        <authorList>
            <person name="Roh S.W."/>
        </authorList>
    </citation>
    <scope>NUCLEOTIDE SEQUENCE [LARGE SCALE GENOMIC DNA]</scope>
    <source>
        <strain evidence="2 3">CBA3103</strain>
    </source>
</reference>
<gene>
    <name evidence="2" type="ORF">Rai3103_01970</name>
</gene>